<sequence>MLKNKYFLYILITSFLILSCTDTDIVSSTNDRATKNDKIILTPEEFVSIAYDNPDELSEEEIGNLISDFRNNIETKKIATTRNSEISPISIKKKYYITESNNIIKSVVATRSPISEELTVPIFDVELSNYDGSKSLAVVCGDERMPEVLFYTDNYCPDTKIDNGTRYLLELSKKNILSDIQLIENIKSTKRDSTLYKIAQQLNISIREISYQDIKDRITTTDAISTRNNNPGNPAGGVERPSSEVVAFVNPLSKVEWKQSNPYNFSMPVMMIFDGKNSEYEGHISVGCANLAIGILFSIIKPTMYIKDNQRVDWDYVTSVDNIVSNPWKPEQDSPQDLIDMISGLLYKIYVDTDSYPTRENKKLYDIDTDSEYTKDVITQTGTKPLDMVNYLRIMTNFSGNEKEKFNGSLAKQSLFERKPVLLCGSGHKVDKDGNIIEKAGAHAWLIDGVVITKDSRSAVYCHYWSVNIGWGIGSKAYFRTSNNLQDCDVIFHTDNGNIAYYTQEMTMLYNITKK</sequence>
<dbReference type="KEGG" id="bfc:BacF7301_06615"/>
<evidence type="ECO:0000313" key="1">
    <source>
        <dbReference type="EMBL" id="QIU93838.1"/>
    </source>
</evidence>
<dbReference type="InterPro" id="IPR038765">
    <property type="entry name" value="Papain-like_cys_pep_sf"/>
</dbReference>
<dbReference type="InterPro" id="IPR044934">
    <property type="entry name" value="Streptopain_sf"/>
</dbReference>
<dbReference type="RefSeq" id="WP_167961360.1">
    <property type="nucleotide sequence ID" value="NZ_CP050831.1"/>
</dbReference>
<keyword evidence="2" id="KW-1185">Reference proteome</keyword>
<dbReference type="GO" id="GO:0008234">
    <property type="term" value="F:cysteine-type peptidase activity"/>
    <property type="evidence" value="ECO:0007669"/>
    <property type="project" value="InterPro"/>
</dbReference>
<gene>
    <name evidence="1" type="ORF">BacF7301_06615</name>
</gene>
<dbReference type="EMBL" id="CP050831">
    <property type="protein sequence ID" value="QIU93838.1"/>
    <property type="molecule type" value="Genomic_DNA"/>
</dbReference>
<organism evidence="1 2">
    <name type="scientific">Bacteroides faecium</name>
    <dbReference type="NCBI Taxonomy" id="2715212"/>
    <lineage>
        <taxon>Bacteria</taxon>
        <taxon>Pseudomonadati</taxon>
        <taxon>Bacteroidota</taxon>
        <taxon>Bacteroidia</taxon>
        <taxon>Bacteroidales</taxon>
        <taxon>Bacteroidaceae</taxon>
        <taxon>Bacteroides</taxon>
    </lineage>
</organism>
<dbReference type="GO" id="GO:0006508">
    <property type="term" value="P:proteolysis"/>
    <property type="evidence" value="ECO:0007669"/>
    <property type="project" value="InterPro"/>
</dbReference>
<proteinExistence type="predicted"/>
<evidence type="ECO:0008006" key="3">
    <source>
        <dbReference type="Google" id="ProtNLM"/>
    </source>
</evidence>
<reference evidence="1 2" key="1">
    <citation type="submission" date="2020-03" db="EMBL/GenBank/DDBJ databases">
        <title>Genomic analysis of Bacteroides faecium CBA7301.</title>
        <authorList>
            <person name="Kim J."/>
            <person name="Roh S.W."/>
        </authorList>
    </citation>
    <scope>NUCLEOTIDE SEQUENCE [LARGE SCALE GENOMIC DNA]</scope>
    <source>
        <strain evidence="1 2">CBA7301</strain>
    </source>
</reference>
<dbReference type="Gene3D" id="3.90.70.50">
    <property type="entry name" value="Peptidase C10, streptopain"/>
    <property type="match status" value="1"/>
</dbReference>
<dbReference type="AlphaFoldDB" id="A0A6H0KMN9"/>
<name>A0A6H0KMN9_9BACE</name>
<protein>
    <recommendedName>
        <fullName evidence="3">Spi protease inhibitor domain-containing protein</fullName>
    </recommendedName>
</protein>
<accession>A0A6H0KMN9</accession>
<evidence type="ECO:0000313" key="2">
    <source>
        <dbReference type="Proteomes" id="UP000501780"/>
    </source>
</evidence>
<dbReference type="PROSITE" id="PS51257">
    <property type="entry name" value="PROKAR_LIPOPROTEIN"/>
    <property type="match status" value="1"/>
</dbReference>
<dbReference type="SUPFAM" id="SSF54001">
    <property type="entry name" value="Cysteine proteinases"/>
    <property type="match status" value="1"/>
</dbReference>
<dbReference type="Proteomes" id="UP000501780">
    <property type="component" value="Chromosome"/>
</dbReference>